<dbReference type="EMBL" id="JBCEZU010000597">
    <property type="protein sequence ID" value="KAK9513507.1"/>
    <property type="molecule type" value="Genomic_DNA"/>
</dbReference>
<proteinExistence type="predicted"/>
<sequence length="91" mass="10200">MCSVSLHKTTSQPKVTGRTGYCISDPPRPSTWKCGSGEVWEITTLILFKTHGLINTGGILTGSRPRMYRGIGVPRCIVYYPQDPWLRSYSH</sequence>
<dbReference type="Proteomes" id="UP001488805">
    <property type="component" value="Unassembled WGS sequence"/>
</dbReference>
<accession>A0AAW1DV36</accession>
<name>A0AAW1DV36_ZOAVI</name>
<protein>
    <submittedName>
        <fullName evidence="1">Uncharacterized protein</fullName>
    </submittedName>
</protein>
<evidence type="ECO:0000313" key="2">
    <source>
        <dbReference type="Proteomes" id="UP001488805"/>
    </source>
</evidence>
<comment type="caution">
    <text evidence="1">The sequence shown here is derived from an EMBL/GenBank/DDBJ whole genome shotgun (WGS) entry which is preliminary data.</text>
</comment>
<evidence type="ECO:0000313" key="1">
    <source>
        <dbReference type="EMBL" id="KAK9513507.1"/>
    </source>
</evidence>
<dbReference type="AlphaFoldDB" id="A0AAW1DV36"/>
<keyword evidence="2" id="KW-1185">Reference proteome</keyword>
<gene>
    <name evidence="1" type="ORF">VZT92_027033</name>
</gene>
<organism evidence="1 2">
    <name type="scientific">Zoarces viviparus</name>
    <name type="common">Viviparous eelpout</name>
    <name type="synonym">Blennius viviparus</name>
    <dbReference type="NCBI Taxonomy" id="48416"/>
    <lineage>
        <taxon>Eukaryota</taxon>
        <taxon>Metazoa</taxon>
        <taxon>Chordata</taxon>
        <taxon>Craniata</taxon>
        <taxon>Vertebrata</taxon>
        <taxon>Euteleostomi</taxon>
        <taxon>Actinopterygii</taxon>
        <taxon>Neopterygii</taxon>
        <taxon>Teleostei</taxon>
        <taxon>Neoteleostei</taxon>
        <taxon>Acanthomorphata</taxon>
        <taxon>Eupercaria</taxon>
        <taxon>Perciformes</taxon>
        <taxon>Cottioidei</taxon>
        <taxon>Zoarcales</taxon>
        <taxon>Zoarcidae</taxon>
        <taxon>Zoarcinae</taxon>
        <taxon>Zoarces</taxon>
    </lineage>
</organism>
<reference evidence="1 2" key="1">
    <citation type="journal article" date="2024" name="Genome Biol. Evol.">
        <title>Chromosome-level genome assembly of the viviparous eelpout Zoarces viviparus.</title>
        <authorList>
            <person name="Fuhrmann N."/>
            <person name="Brasseur M.V."/>
            <person name="Bakowski C.E."/>
            <person name="Podsiadlowski L."/>
            <person name="Prost S."/>
            <person name="Krehenwinkel H."/>
            <person name="Mayer C."/>
        </authorList>
    </citation>
    <scope>NUCLEOTIDE SEQUENCE [LARGE SCALE GENOMIC DNA]</scope>
    <source>
        <strain evidence="1">NO-MEL_2022_Ind0_liver</strain>
    </source>
</reference>